<organism evidence="2 3">
    <name type="scientific">Lithohypha guttulata</name>
    <dbReference type="NCBI Taxonomy" id="1690604"/>
    <lineage>
        <taxon>Eukaryota</taxon>
        <taxon>Fungi</taxon>
        <taxon>Dikarya</taxon>
        <taxon>Ascomycota</taxon>
        <taxon>Pezizomycotina</taxon>
        <taxon>Eurotiomycetes</taxon>
        <taxon>Chaetothyriomycetidae</taxon>
        <taxon>Chaetothyriales</taxon>
        <taxon>Trichomeriaceae</taxon>
        <taxon>Lithohypha</taxon>
    </lineage>
</organism>
<dbReference type="AlphaFoldDB" id="A0AAN7T452"/>
<sequence length="103" mass="11413">MSTTNALDLQLSATNDLTAPAVFIAFNWFYAYCVLAPRNFKQLYGIDHNGNPRQDSNKYGSEAVKAGKLTQAQLEQIQRVESASANSTEGFILFTAGGKRHRR</sequence>
<dbReference type="SUPFAM" id="SSF161084">
    <property type="entry name" value="MAPEG domain-like"/>
    <property type="match status" value="1"/>
</dbReference>
<name>A0AAN7T452_9EURO</name>
<proteinExistence type="predicted"/>
<keyword evidence="3" id="KW-1185">Reference proteome</keyword>
<gene>
    <name evidence="2" type="ORF">LTR05_002425</name>
</gene>
<keyword evidence="1" id="KW-0812">Transmembrane</keyword>
<dbReference type="EMBL" id="JAVRRJ010000002">
    <property type="protein sequence ID" value="KAK5088208.1"/>
    <property type="molecule type" value="Genomic_DNA"/>
</dbReference>
<dbReference type="InterPro" id="IPR023352">
    <property type="entry name" value="MAPEG-like_dom_sf"/>
</dbReference>
<evidence type="ECO:0000256" key="1">
    <source>
        <dbReference type="SAM" id="Phobius"/>
    </source>
</evidence>
<accession>A0AAN7T452</accession>
<comment type="caution">
    <text evidence="2">The sequence shown here is derived from an EMBL/GenBank/DDBJ whole genome shotgun (WGS) entry which is preliminary data.</text>
</comment>
<evidence type="ECO:0000313" key="2">
    <source>
        <dbReference type="EMBL" id="KAK5088208.1"/>
    </source>
</evidence>
<feature type="transmembrane region" description="Helical" evidence="1">
    <location>
        <begin position="17"/>
        <end position="35"/>
    </location>
</feature>
<evidence type="ECO:0000313" key="3">
    <source>
        <dbReference type="Proteomes" id="UP001309876"/>
    </source>
</evidence>
<keyword evidence="1" id="KW-1133">Transmembrane helix</keyword>
<protein>
    <submittedName>
        <fullName evidence="2">Uncharacterized protein</fullName>
    </submittedName>
</protein>
<dbReference type="Proteomes" id="UP001309876">
    <property type="component" value="Unassembled WGS sequence"/>
</dbReference>
<keyword evidence="1" id="KW-0472">Membrane</keyword>
<reference evidence="2 3" key="1">
    <citation type="submission" date="2023-08" db="EMBL/GenBank/DDBJ databases">
        <title>Black Yeasts Isolated from many extreme environments.</title>
        <authorList>
            <person name="Coleine C."/>
            <person name="Stajich J.E."/>
            <person name="Selbmann L."/>
        </authorList>
    </citation>
    <scope>NUCLEOTIDE SEQUENCE [LARGE SCALE GENOMIC DNA]</scope>
    <source>
        <strain evidence="2 3">CCFEE 5910</strain>
    </source>
</reference>